<dbReference type="Proteomes" id="UP000615446">
    <property type="component" value="Unassembled WGS sequence"/>
</dbReference>
<accession>A0A8H3LYV7</accession>
<dbReference type="AlphaFoldDB" id="A0A8H3LYV7"/>
<dbReference type="Pfam" id="PF08238">
    <property type="entry name" value="Sel1"/>
    <property type="match status" value="3"/>
</dbReference>
<dbReference type="OrthoDB" id="2384430at2759"/>
<evidence type="ECO:0000256" key="1">
    <source>
        <dbReference type="ARBA" id="ARBA00038101"/>
    </source>
</evidence>
<keyword evidence="2" id="KW-0418">Kinase</keyword>
<dbReference type="Gene3D" id="1.25.40.10">
    <property type="entry name" value="Tetratricopeptide repeat domain"/>
    <property type="match status" value="1"/>
</dbReference>
<dbReference type="PANTHER" id="PTHR11102:SF160">
    <property type="entry name" value="ERAD-ASSOCIATED E3 UBIQUITIN-PROTEIN LIGASE COMPONENT HRD3"/>
    <property type="match status" value="1"/>
</dbReference>
<dbReference type="InterPro" id="IPR006597">
    <property type="entry name" value="Sel1-like"/>
</dbReference>
<comment type="similarity">
    <text evidence="1">Belongs to the sel-1 family.</text>
</comment>
<evidence type="ECO:0000313" key="2">
    <source>
        <dbReference type="EMBL" id="GES94810.1"/>
    </source>
</evidence>
<evidence type="ECO:0000313" key="3">
    <source>
        <dbReference type="Proteomes" id="UP000615446"/>
    </source>
</evidence>
<keyword evidence="2" id="KW-0808">Transferase</keyword>
<dbReference type="InterPro" id="IPR050767">
    <property type="entry name" value="Sel1_AlgK"/>
</dbReference>
<protein>
    <submittedName>
        <fullName evidence="2">Kinase-like domain-containing protein</fullName>
    </submittedName>
</protein>
<dbReference type="PANTHER" id="PTHR11102">
    <property type="entry name" value="SEL-1-LIKE PROTEIN"/>
    <property type="match status" value="1"/>
</dbReference>
<reference evidence="2" key="1">
    <citation type="submission" date="2019-10" db="EMBL/GenBank/DDBJ databases">
        <title>Conservation and host-specific expression of non-tandemly repeated heterogenous ribosome RNA gene in arbuscular mycorrhizal fungi.</title>
        <authorList>
            <person name="Maeda T."/>
            <person name="Kobayashi Y."/>
            <person name="Nakagawa T."/>
            <person name="Ezawa T."/>
            <person name="Yamaguchi K."/>
            <person name="Bino T."/>
            <person name="Nishimoto Y."/>
            <person name="Shigenobu S."/>
            <person name="Kawaguchi M."/>
        </authorList>
    </citation>
    <scope>NUCLEOTIDE SEQUENCE</scope>
    <source>
        <strain evidence="2">HR1</strain>
    </source>
</reference>
<dbReference type="SUPFAM" id="SSF81901">
    <property type="entry name" value="HCP-like"/>
    <property type="match status" value="1"/>
</dbReference>
<proteinExistence type="inferred from homology"/>
<organism evidence="2 3">
    <name type="scientific">Rhizophagus clarus</name>
    <dbReference type="NCBI Taxonomy" id="94130"/>
    <lineage>
        <taxon>Eukaryota</taxon>
        <taxon>Fungi</taxon>
        <taxon>Fungi incertae sedis</taxon>
        <taxon>Mucoromycota</taxon>
        <taxon>Glomeromycotina</taxon>
        <taxon>Glomeromycetes</taxon>
        <taxon>Glomerales</taxon>
        <taxon>Glomeraceae</taxon>
        <taxon>Rhizophagus</taxon>
    </lineage>
</organism>
<name>A0A8H3LYV7_9GLOM</name>
<dbReference type="InterPro" id="IPR011990">
    <property type="entry name" value="TPR-like_helical_dom_sf"/>
</dbReference>
<dbReference type="EMBL" id="BLAL01000239">
    <property type="protein sequence ID" value="GES94810.1"/>
    <property type="molecule type" value="Genomic_DNA"/>
</dbReference>
<dbReference type="GO" id="GO:0016301">
    <property type="term" value="F:kinase activity"/>
    <property type="evidence" value="ECO:0007669"/>
    <property type="project" value="UniProtKB-KW"/>
</dbReference>
<comment type="caution">
    <text evidence="2">The sequence shown here is derived from an EMBL/GenBank/DDBJ whole genome shotgun (WGS) entry which is preliminary data.</text>
</comment>
<dbReference type="SMART" id="SM00671">
    <property type="entry name" value="SEL1"/>
    <property type="match status" value="2"/>
</dbReference>
<sequence length="104" mass="11968">MAADKEHSFVQNNLGILYLEGEGTTKDLKKAIYWFYIKASKNGNEIAQYNLGECFEYGIGIEKNYQRAFYFYNKSVENGNIEANFQLGYIYINGIGIEINKEIV</sequence>
<gene>
    <name evidence="2" type="ORF">RCL2_002151700</name>
</gene>